<evidence type="ECO:0000256" key="3">
    <source>
        <dbReference type="ARBA" id="ARBA00022475"/>
    </source>
</evidence>
<comment type="similarity">
    <text evidence="9">Belongs to the TatA/E family.</text>
</comment>
<dbReference type="GO" id="GO:0033281">
    <property type="term" value="C:TAT protein transport complex"/>
    <property type="evidence" value="ECO:0007669"/>
    <property type="project" value="UniProtKB-UniRule"/>
</dbReference>
<dbReference type="PANTHER" id="PTHR42982">
    <property type="entry name" value="SEC-INDEPENDENT PROTEIN TRANSLOCASE PROTEIN TATA"/>
    <property type="match status" value="1"/>
</dbReference>
<evidence type="ECO:0000256" key="6">
    <source>
        <dbReference type="ARBA" id="ARBA00022989"/>
    </source>
</evidence>
<keyword evidence="6 9" id="KW-1133">Transmembrane helix</keyword>
<sequence length="70" mass="7688">MFIPCMIGYGQLLIIVFVVILLFGGAKIPELMRGMGRGVREFKDAMNTDYSSENKKPNPAEAPGDKPADK</sequence>
<accession>A0AAE4LND9</accession>
<dbReference type="EMBL" id="JAWDES010000005">
    <property type="protein sequence ID" value="MDU0261168.1"/>
    <property type="molecule type" value="Genomic_DNA"/>
</dbReference>
<dbReference type="NCBIfam" id="TIGR01411">
    <property type="entry name" value="tatAE"/>
    <property type="match status" value="1"/>
</dbReference>
<feature type="transmembrane region" description="Helical" evidence="9">
    <location>
        <begin position="6"/>
        <end position="26"/>
    </location>
</feature>
<proteinExistence type="inferred from homology"/>
<gene>
    <name evidence="9" type="primary">tatA</name>
    <name evidence="11" type="ORF">RVH17_13815</name>
</gene>
<dbReference type="InterPro" id="IPR006312">
    <property type="entry name" value="TatA/E"/>
</dbReference>
<keyword evidence="8 9" id="KW-0472">Membrane</keyword>
<dbReference type="GO" id="GO:0043953">
    <property type="term" value="P:protein transport by the Tat complex"/>
    <property type="evidence" value="ECO:0007669"/>
    <property type="project" value="UniProtKB-UniRule"/>
</dbReference>
<comment type="subcellular location">
    <subcellularLocation>
        <location evidence="1 9">Cell membrane</location>
        <topology evidence="1 9">Single-pass membrane protein</topology>
    </subcellularLocation>
</comment>
<feature type="region of interest" description="Disordered" evidence="10">
    <location>
        <begin position="46"/>
        <end position="70"/>
    </location>
</feature>
<dbReference type="InterPro" id="IPR003369">
    <property type="entry name" value="TatA/B/E"/>
</dbReference>
<protein>
    <recommendedName>
        <fullName evidence="9">Sec-independent protein translocase protein TatA</fullName>
    </recommendedName>
</protein>
<dbReference type="PANTHER" id="PTHR42982:SF1">
    <property type="entry name" value="SEC-INDEPENDENT PROTEIN TRANSLOCASE PROTEIN TATA"/>
    <property type="match status" value="1"/>
</dbReference>
<evidence type="ECO:0000256" key="1">
    <source>
        <dbReference type="ARBA" id="ARBA00004162"/>
    </source>
</evidence>
<evidence type="ECO:0000256" key="5">
    <source>
        <dbReference type="ARBA" id="ARBA00022927"/>
    </source>
</evidence>
<keyword evidence="3 9" id="KW-1003">Cell membrane</keyword>
<dbReference type="Gene3D" id="1.20.5.3310">
    <property type="match status" value="1"/>
</dbReference>
<dbReference type="Pfam" id="PF02416">
    <property type="entry name" value="TatA_B_E"/>
    <property type="match status" value="1"/>
</dbReference>
<keyword evidence="2 9" id="KW-0813">Transport</keyword>
<dbReference type="RefSeq" id="WP_022043765.1">
    <property type="nucleotide sequence ID" value="NZ_BAAFKU010000006.1"/>
</dbReference>
<dbReference type="HAMAP" id="MF_00236">
    <property type="entry name" value="TatA_E"/>
    <property type="match status" value="1"/>
</dbReference>
<evidence type="ECO:0000256" key="9">
    <source>
        <dbReference type="HAMAP-Rule" id="MF_00236"/>
    </source>
</evidence>
<evidence type="ECO:0000256" key="8">
    <source>
        <dbReference type="ARBA" id="ARBA00023136"/>
    </source>
</evidence>
<comment type="function">
    <text evidence="9">Part of the twin-arginine translocation (Tat) system that transports large folded proteins containing a characteristic twin-arginine motif in their signal peptide across membranes. TatA could form the protein-conducting channel of the Tat system.</text>
</comment>
<organism evidence="11 12">
    <name type="scientific">Alistipes finegoldii</name>
    <dbReference type="NCBI Taxonomy" id="214856"/>
    <lineage>
        <taxon>Bacteria</taxon>
        <taxon>Pseudomonadati</taxon>
        <taxon>Bacteroidota</taxon>
        <taxon>Bacteroidia</taxon>
        <taxon>Bacteroidales</taxon>
        <taxon>Rikenellaceae</taxon>
        <taxon>Alistipes</taxon>
    </lineage>
</organism>
<dbReference type="AlphaFoldDB" id="A0AAE4LND9"/>
<keyword evidence="5 9" id="KW-0653">Protein transport</keyword>
<dbReference type="GO" id="GO:0008320">
    <property type="term" value="F:protein transmembrane transporter activity"/>
    <property type="evidence" value="ECO:0007669"/>
    <property type="project" value="UniProtKB-UniRule"/>
</dbReference>
<comment type="subunit">
    <text evidence="9">Forms a complex with TatC.</text>
</comment>
<evidence type="ECO:0000256" key="2">
    <source>
        <dbReference type="ARBA" id="ARBA00022448"/>
    </source>
</evidence>
<evidence type="ECO:0000313" key="11">
    <source>
        <dbReference type="EMBL" id="MDU0261168.1"/>
    </source>
</evidence>
<evidence type="ECO:0000256" key="10">
    <source>
        <dbReference type="SAM" id="MobiDB-lite"/>
    </source>
</evidence>
<dbReference type="Proteomes" id="UP001181347">
    <property type="component" value="Unassembled WGS sequence"/>
</dbReference>
<comment type="caution">
    <text evidence="11">The sequence shown here is derived from an EMBL/GenBank/DDBJ whole genome shotgun (WGS) entry which is preliminary data.</text>
</comment>
<evidence type="ECO:0000256" key="7">
    <source>
        <dbReference type="ARBA" id="ARBA00023010"/>
    </source>
</evidence>
<name>A0AAE4LND9_9BACT</name>
<evidence type="ECO:0000256" key="4">
    <source>
        <dbReference type="ARBA" id="ARBA00022692"/>
    </source>
</evidence>
<reference evidence="11" key="1">
    <citation type="submission" date="2023-10" db="EMBL/GenBank/DDBJ databases">
        <title>Genome Sequence of the Bacteria from From Gut Wall in Crohn's Disease.</title>
        <authorList>
            <person name="Rodriguez-Palacios A."/>
        </authorList>
    </citation>
    <scope>NUCLEOTIDE SEQUENCE</scope>
    <source>
        <strain evidence="11">CavFT-hAR58</strain>
    </source>
</reference>
<keyword evidence="4 9" id="KW-0812">Transmembrane</keyword>
<keyword evidence="7 9" id="KW-0811">Translocation</keyword>
<evidence type="ECO:0000313" key="12">
    <source>
        <dbReference type="Proteomes" id="UP001181347"/>
    </source>
</evidence>